<dbReference type="PROSITE" id="PS50943">
    <property type="entry name" value="HTH_CROC1"/>
    <property type="match status" value="1"/>
</dbReference>
<dbReference type="InterPro" id="IPR007630">
    <property type="entry name" value="RNA_pol_sigma70_r4"/>
</dbReference>
<dbReference type="PANTHER" id="PTHR30376">
    <property type="entry name" value="SIGMA FACTOR RPOH HEAT SHOCK RELATED"/>
    <property type="match status" value="1"/>
</dbReference>
<evidence type="ECO:0000256" key="4">
    <source>
        <dbReference type="ARBA" id="ARBA00023082"/>
    </source>
</evidence>
<dbReference type="Pfam" id="PF04542">
    <property type="entry name" value="Sigma70_r2"/>
    <property type="match status" value="1"/>
</dbReference>
<evidence type="ECO:0000256" key="2">
    <source>
        <dbReference type="ARBA" id="ARBA00022969"/>
    </source>
</evidence>
<dbReference type="Pfam" id="PF04545">
    <property type="entry name" value="Sigma70_r4"/>
    <property type="match status" value="1"/>
</dbReference>
<organism evidence="8 9">
    <name type="scientific">Sporosarcina psychrophila</name>
    <name type="common">Bacillus psychrophilus</name>
    <dbReference type="NCBI Taxonomy" id="1476"/>
    <lineage>
        <taxon>Bacteria</taxon>
        <taxon>Bacillati</taxon>
        <taxon>Bacillota</taxon>
        <taxon>Bacilli</taxon>
        <taxon>Bacillales</taxon>
        <taxon>Caryophanaceae</taxon>
        <taxon>Sporosarcina</taxon>
    </lineage>
</organism>
<accession>A0ABV2KFU8</accession>
<keyword evidence="5" id="KW-0238">DNA-binding</keyword>
<dbReference type="InterPro" id="IPR001387">
    <property type="entry name" value="Cro/C1-type_HTH"/>
</dbReference>
<dbReference type="InterPro" id="IPR036388">
    <property type="entry name" value="WH-like_DNA-bd_sf"/>
</dbReference>
<proteinExistence type="inferred from homology"/>
<dbReference type="PRINTS" id="PR00046">
    <property type="entry name" value="SIGMA70FCT"/>
</dbReference>
<dbReference type="Proteomes" id="UP001549104">
    <property type="component" value="Unassembled WGS sequence"/>
</dbReference>
<dbReference type="PIRSF" id="PIRSF000770">
    <property type="entry name" value="RNA_pol_sigma-SigE/K"/>
    <property type="match status" value="1"/>
</dbReference>
<evidence type="ECO:0000259" key="7">
    <source>
        <dbReference type="PROSITE" id="PS50943"/>
    </source>
</evidence>
<dbReference type="RefSeq" id="WP_067208284.1">
    <property type="nucleotide sequence ID" value="NZ_CP014616.1"/>
</dbReference>
<comment type="similarity">
    <text evidence="1">Belongs to the sigma-70 factor family.</text>
</comment>
<keyword evidence="3" id="KW-0805">Transcription regulation</keyword>
<reference evidence="8 9" key="1">
    <citation type="submission" date="2024-06" db="EMBL/GenBank/DDBJ databases">
        <title>Sorghum-associated microbial communities from plants grown in Nebraska, USA.</title>
        <authorList>
            <person name="Schachtman D."/>
        </authorList>
    </citation>
    <scope>NUCLEOTIDE SEQUENCE [LARGE SCALE GENOMIC DNA]</scope>
    <source>
        <strain evidence="8 9">1288</strain>
    </source>
</reference>
<evidence type="ECO:0000313" key="9">
    <source>
        <dbReference type="Proteomes" id="UP001549104"/>
    </source>
</evidence>
<feature type="domain" description="HTH cro/C1-type" evidence="7">
    <location>
        <begin position="196"/>
        <end position="217"/>
    </location>
</feature>
<dbReference type="InterPro" id="IPR013325">
    <property type="entry name" value="RNA_pol_sigma_r2"/>
</dbReference>
<sequence>MSGFVMAIVQLWLEIPAVIGYIRGQAFQRPLSKEEEAACLQRLAEGDEDARDELIERNMRLVAHIVKKFHPKHELLDDYISIGTIGLMKAVNSFTPDRKTKLATYAARCIENEILMYLRTQKKVQKDVSLFDPIGMDKDGQSLQIADLLQTDDESPVDAVEQKERKERLYRHLGKLDGRELEIIQRRYGLLDDLPMTQKEIAEQLDISRSYVSRIEKRAIVKLYQLFKHEYNDSN</sequence>
<dbReference type="Gene3D" id="1.10.10.10">
    <property type="entry name" value="Winged helix-like DNA-binding domain superfamily/Winged helix DNA-binding domain"/>
    <property type="match status" value="1"/>
</dbReference>
<keyword evidence="9" id="KW-1185">Reference proteome</keyword>
<keyword evidence="6" id="KW-0804">Transcription</keyword>
<evidence type="ECO:0000256" key="6">
    <source>
        <dbReference type="ARBA" id="ARBA00023163"/>
    </source>
</evidence>
<gene>
    <name evidence="8" type="ORF">ABIC55_004032</name>
</gene>
<dbReference type="SUPFAM" id="SSF88659">
    <property type="entry name" value="Sigma3 and sigma4 domains of RNA polymerase sigma factors"/>
    <property type="match status" value="1"/>
</dbReference>
<dbReference type="NCBIfam" id="NF004471">
    <property type="entry name" value="PRK05803.1"/>
    <property type="match status" value="1"/>
</dbReference>
<keyword evidence="2" id="KW-0749">Sporulation</keyword>
<dbReference type="PROSITE" id="PS00716">
    <property type="entry name" value="SIGMA70_2"/>
    <property type="match status" value="1"/>
</dbReference>
<evidence type="ECO:0000256" key="1">
    <source>
        <dbReference type="ARBA" id="ARBA00007788"/>
    </source>
</evidence>
<comment type="caution">
    <text evidence="8">The sequence shown here is derived from an EMBL/GenBank/DDBJ whole genome shotgun (WGS) entry which is preliminary data.</text>
</comment>
<evidence type="ECO:0000256" key="5">
    <source>
        <dbReference type="ARBA" id="ARBA00023125"/>
    </source>
</evidence>
<evidence type="ECO:0000313" key="8">
    <source>
        <dbReference type="EMBL" id="MET3658913.1"/>
    </source>
</evidence>
<dbReference type="Gene3D" id="1.20.120.1810">
    <property type="match status" value="1"/>
</dbReference>
<evidence type="ECO:0000256" key="3">
    <source>
        <dbReference type="ARBA" id="ARBA00023015"/>
    </source>
</evidence>
<dbReference type="InterPro" id="IPR000943">
    <property type="entry name" value="RNA_pol_sigma70"/>
</dbReference>
<dbReference type="SUPFAM" id="SSF88946">
    <property type="entry name" value="Sigma2 domain of RNA polymerase sigma factors"/>
    <property type="match status" value="1"/>
</dbReference>
<dbReference type="InterPro" id="IPR050813">
    <property type="entry name" value="Sigma-70_Factor"/>
</dbReference>
<dbReference type="InterPro" id="IPR007627">
    <property type="entry name" value="RNA_pol_sigma70_r2"/>
</dbReference>
<dbReference type="NCBIfam" id="TIGR02937">
    <property type="entry name" value="sigma70-ECF"/>
    <property type="match status" value="1"/>
</dbReference>
<dbReference type="InterPro" id="IPR014284">
    <property type="entry name" value="RNA_pol_sigma-70_dom"/>
</dbReference>
<dbReference type="CDD" id="cd06171">
    <property type="entry name" value="Sigma70_r4"/>
    <property type="match status" value="1"/>
</dbReference>
<name>A0ABV2KFU8_SPOPS</name>
<dbReference type="InterPro" id="IPR013324">
    <property type="entry name" value="RNA_pol_sigma_r3/r4-like"/>
</dbReference>
<protein>
    <submittedName>
        <fullName evidence="8">RNA polymerase sporulation-specific sigma factor</fullName>
    </submittedName>
</protein>
<dbReference type="EMBL" id="JBEPME010000007">
    <property type="protein sequence ID" value="MET3658913.1"/>
    <property type="molecule type" value="Genomic_DNA"/>
</dbReference>
<dbReference type="PANTHER" id="PTHR30376:SF3">
    <property type="entry name" value="RNA POLYMERASE SIGMA FACTOR RPOH"/>
    <property type="match status" value="1"/>
</dbReference>
<keyword evidence="4" id="KW-0731">Sigma factor</keyword>